<evidence type="ECO:0000313" key="3">
    <source>
        <dbReference type="EMBL" id="KAK3242465.1"/>
    </source>
</evidence>
<dbReference type="Proteomes" id="UP001190700">
    <property type="component" value="Unassembled WGS sequence"/>
</dbReference>
<evidence type="ECO:0000256" key="1">
    <source>
        <dbReference type="SAM" id="Coils"/>
    </source>
</evidence>
<accession>A0AAE0BVA7</accession>
<evidence type="ECO:0000313" key="4">
    <source>
        <dbReference type="Proteomes" id="UP001190700"/>
    </source>
</evidence>
<gene>
    <name evidence="3" type="ORF">CYMTET_47846</name>
</gene>
<dbReference type="AlphaFoldDB" id="A0AAE0BVA7"/>
<proteinExistence type="predicted"/>
<reference evidence="3 4" key="1">
    <citation type="journal article" date="2015" name="Genome Biol. Evol.">
        <title>Comparative Genomics of a Bacterivorous Green Alga Reveals Evolutionary Causalities and Consequences of Phago-Mixotrophic Mode of Nutrition.</title>
        <authorList>
            <person name="Burns J.A."/>
            <person name="Paasch A."/>
            <person name="Narechania A."/>
            <person name="Kim E."/>
        </authorList>
    </citation>
    <scope>NUCLEOTIDE SEQUENCE [LARGE SCALE GENOMIC DNA]</scope>
    <source>
        <strain evidence="3 4">PLY_AMNH</strain>
    </source>
</reference>
<feature type="region of interest" description="Disordered" evidence="2">
    <location>
        <begin position="122"/>
        <end position="144"/>
    </location>
</feature>
<sequence length="369" mass="40406">MEEHHESTCRVVASIEGGGEAYVDQCRRLKASNDPEVLESICDTMAFHVTKPCYIAALASDREKAFEASDLNSLKRLGAECDSFVQSYQQSRSDYFQEQAAPVDNLTTQFARAKLSPVAGVQKKVPRSRQVTPQPSKAPSVTDGDVPAQAARIVSLQRVSELEAELALKANRVIELESELEYSDLDGKTAEEVLTGFYKAQGLESRVQRQVATIAEKHAKVQELEKVVASKDARIAELEAAQLAPVPVTAASTSKKGSKKQLETDLDSVSKQLGLLQKANEVLIRESKLEVCQIDNLESILDGPLNNAGYDWSLVETDSETLAKVFIFAVDTDIEPNADDPTDGLPPLFYLLSITSMCPHVARLCFVFV</sequence>
<protein>
    <submittedName>
        <fullName evidence="3">Uncharacterized protein</fullName>
    </submittedName>
</protein>
<name>A0AAE0BVA7_9CHLO</name>
<comment type="caution">
    <text evidence="3">The sequence shown here is derived from an EMBL/GenBank/DDBJ whole genome shotgun (WGS) entry which is preliminary data.</text>
</comment>
<evidence type="ECO:0000256" key="2">
    <source>
        <dbReference type="SAM" id="MobiDB-lite"/>
    </source>
</evidence>
<keyword evidence="1" id="KW-0175">Coiled coil</keyword>
<feature type="coiled-coil region" evidence="1">
    <location>
        <begin position="221"/>
        <end position="279"/>
    </location>
</feature>
<dbReference type="EMBL" id="LGRX02033163">
    <property type="protein sequence ID" value="KAK3242465.1"/>
    <property type="molecule type" value="Genomic_DNA"/>
</dbReference>
<feature type="compositionally biased region" description="Polar residues" evidence="2">
    <location>
        <begin position="129"/>
        <end position="139"/>
    </location>
</feature>
<organism evidence="3 4">
    <name type="scientific">Cymbomonas tetramitiformis</name>
    <dbReference type="NCBI Taxonomy" id="36881"/>
    <lineage>
        <taxon>Eukaryota</taxon>
        <taxon>Viridiplantae</taxon>
        <taxon>Chlorophyta</taxon>
        <taxon>Pyramimonadophyceae</taxon>
        <taxon>Pyramimonadales</taxon>
        <taxon>Pyramimonadaceae</taxon>
        <taxon>Cymbomonas</taxon>
    </lineage>
</organism>
<keyword evidence="4" id="KW-1185">Reference proteome</keyword>